<feature type="transmembrane region" description="Helical" evidence="1">
    <location>
        <begin position="216"/>
        <end position="236"/>
    </location>
</feature>
<feature type="transmembrane region" description="Helical" evidence="1">
    <location>
        <begin position="256"/>
        <end position="276"/>
    </location>
</feature>
<dbReference type="Proteomes" id="UP000615760">
    <property type="component" value="Unassembled WGS sequence"/>
</dbReference>
<keyword evidence="1" id="KW-1133">Transmembrane helix</keyword>
<dbReference type="EMBL" id="BMJE01000009">
    <property type="protein sequence ID" value="GGB86416.1"/>
    <property type="molecule type" value="Genomic_DNA"/>
</dbReference>
<protein>
    <recommendedName>
        <fullName evidence="4">Glycerophosphoryl diester phosphodiesterase membrane domain-containing protein</fullName>
    </recommendedName>
</protein>
<feature type="transmembrane region" description="Helical" evidence="1">
    <location>
        <begin position="32"/>
        <end position="55"/>
    </location>
</feature>
<name>A0ABQ1K355_9FLAO</name>
<gene>
    <name evidence="2" type="ORF">GCM10007424_28100</name>
</gene>
<evidence type="ECO:0000313" key="2">
    <source>
        <dbReference type="EMBL" id="GGB86416.1"/>
    </source>
</evidence>
<evidence type="ECO:0008006" key="4">
    <source>
        <dbReference type="Google" id="ProtNLM"/>
    </source>
</evidence>
<evidence type="ECO:0000313" key="3">
    <source>
        <dbReference type="Proteomes" id="UP000615760"/>
    </source>
</evidence>
<feature type="transmembrane region" description="Helical" evidence="1">
    <location>
        <begin position="159"/>
        <end position="179"/>
    </location>
</feature>
<proteinExistence type="predicted"/>
<feature type="transmembrane region" description="Helical" evidence="1">
    <location>
        <begin position="132"/>
        <end position="153"/>
    </location>
</feature>
<comment type="caution">
    <text evidence="2">The sequence shown here is derived from an EMBL/GenBank/DDBJ whole genome shotgun (WGS) entry which is preliminary data.</text>
</comment>
<dbReference type="RefSeq" id="WP_188621957.1">
    <property type="nucleotide sequence ID" value="NZ_BMJE01000009.1"/>
</dbReference>
<evidence type="ECO:0000256" key="1">
    <source>
        <dbReference type="SAM" id="Phobius"/>
    </source>
</evidence>
<accession>A0ABQ1K355</accession>
<organism evidence="2 3">
    <name type="scientific">Flavobacterium suaedae</name>
    <dbReference type="NCBI Taxonomy" id="1767027"/>
    <lineage>
        <taxon>Bacteria</taxon>
        <taxon>Pseudomonadati</taxon>
        <taxon>Bacteroidota</taxon>
        <taxon>Flavobacteriia</taxon>
        <taxon>Flavobacteriales</taxon>
        <taxon>Flavobacteriaceae</taxon>
        <taxon>Flavobacterium</taxon>
    </lineage>
</organism>
<keyword evidence="3" id="KW-1185">Reference proteome</keyword>
<keyword evidence="1" id="KW-0472">Membrane</keyword>
<reference evidence="3" key="1">
    <citation type="journal article" date="2019" name="Int. J. Syst. Evol. Microbiol.">
        <title>The Global Catalogue of Microorganisms (GCM) 10K type strain sequencing project: providing services to taxonomists for standard genome sequencing and annotation.</title>
        <authorList>
            <consortium name="The Broad Institute Genomics Platform"/>
            <consortium name="The Broad Institute Genome Sequencing Center for Infectious Disease"/>
            <person name="Wu L."/>
            <person name="Ma J."/>
        </authorList>
    </citation>
    <scope>NUCLEOTIDE SEQUENCE [LARGE SCALE GENOMIC DNA]</scope>
    <source>
        <strain evidence="3">CGMCC 1.15461</strain>
    </source>
</reference>
<feature type="transmembrane region" description="Helical" evidence="1">
    <location>
        <begin position="79"/>
        <end position="111"/>
    </location>
</feature>
<keyword evidence="1" id="KW-0812">Transmembrane</keyword>
<sequence length="313" mass="35792">MFKVYKNRNFNDLINDTFIFFRQEGKGYFSNYIKIAGGFILLFALLVYLLSNVFFENIFLTGSLQQEQMLENYFGNNEWYYAVFGIVCVLVLLLISAINYLFPVVYFKLLADKVPITTKNIIKGIKARIWKVILFILFSSITFLPIGVILFAISGLLVLILIGIPLIIFVTALMVNWVSQSFYEYTTDRETGYFWSFGTGYTLVTSKFWPNVGTSAIFLIVCYIIQTAITFIASTLSSFITMSSSEPNSFNQQETFSTLGIVLLITLIISSIIQFLMQNVIMINQGVIYYSNIEQRENNSLHDDIDLIGKDIE</sequence>